<reference evidence="1" key="1">
    <citation type="journal article" date="2015" name="Nature">
        <title>Complex archaea that bridge the gap between prokaryotes and eukaryotes.</title>
        <authorList>
            <person name="Spang A."/>
            <person name="Saw J.H."/>
            <person name="Jorgensen S.L."/>
            <person name="Zaremba-Niedzwiedzka K."/>
            <person name="Martijn J."/>
            <person name="Lind A.E."/>
            <person name="van Eijk R."/>
            <person name="Schleper C."/>
            <person name="Guy L."/>
            <person name="Ettema T.J."/>
        </authorList>
    </citation>
    <scope>NUCLEOTIDE SEQUENCE</scope>
</reference>
<evidence type="ECO:0000313" key="1">
    <source>
        <dbReference type="EMBL" id="KKK50781.1"/>
    </source>
</evidence>
<dbReference type="EMBL" id="LAZR01067848">
    <property type="protein sequence ID" value="KKK50781.1"/>
    <property type="molecule type" value="Genomic_DNA"/>
</dbReference>
<proteinExistence type="predicted"/>
<comment type="caution">
    <text evidence="1">The sequence shown here is derived from an EMBL/GenBank/DDBJ whole genome shotgun (WGS) entry which is preliminary data.</text>
</comment>
<organism evidence="1">
    <name type="scientific">marine sediment metagenome</name>
    <dbReference type="NCBI Taxonomy" id="412755"/>
    <lineage>
        <taxon>unclassified sequences</taxon>
        <taxon>metagenomes</taxon>
        <taxon>ecological metagenomes</taxon>
    </lineage>
</organism>
<dbReference type="AlphaFoldDB" id="A0A0F8YRX7"/>
<protein>
    <submittedName>
        <fullName evidence="1">Uncharacterized protein</fullName>
    </submittedName>
</protein>
<dbReference type="PROSITE" id="PS51257">
    <property type="entry name" value="PROKAR_LIPOPROTEIN"/>
    <property type="match status" value="1"/>
</dbReference>
<gene>
    <name evidence="1" type="ORF">LCGC14_3121600</name>
</gene>
<name>A0A0F8YRX7_9ZZZZ</name>
<feature type="non-terminal residue" evidence="1">
    <location>
        <position position="127"/>
    </location>
</feature>
<sequence length="127" mass="14090">MKKLWIVCLLLVIAAPGLLVSCQKKKQETVVEEEPAAKVEETVDMDEIDPLWTEMHALEADYITPSVKFTGTAGEQPVYDDGLVLTRGEVEKIRSMNLTAVYVDNNLAGEYTMAIHGGAIDVFEYLN</sequence>
<accession>A0A0F8YRX7</accession>